<dbReference type="InterPro" id="IPR008979">
    <property type="entry name" value="Galactose-bd-like_sf"/>
</dbReference>
<dbReference type="EMBL" id="FOKG01000018">
    <property type="protein sequence ID" value="SFB54291.1"/>
    <property type="molecule type" value="Genomic_DNA"/>
</dbReference>
<reference evidence="5" key="1">
    <citation type="submission" date="2016-10" db="EMBL/GenBank/DDBJ databases">
        <authorList>
            <person name="Varghese N."/>
            <person name="Submissions S."/>
        </authorList>
    </citation>
    <scope>NUCLEOTIDE SEQUENCE [LARGE SCALE GENOMIC DNA]</scope>
    <source>
        <strain evidence="5">CGMCC 4.3568</strain>
    </source>
</reference>
<dbReference type="Gene3D" id="1.20.1050.60">
    <property type="entry name" value="alpha-1,2-mannosidase"/>
    <property type="match status" value="1"/>
</dbReference>
<proteinExistence type="predicted"/>
<dbReference type="AlphaFoldDB" id="A0A1I1BVI7"/>
<dbReference type="InterPro" id="IPR008928">
    <property type="entry name" value="6-hairpin_glycosidase_sf"/>
</dbReference>
<evidence type="ECO:0000313" key="4">
    <source>
        <dbReference type="EMBL" id="SFB54291.1"/>
    </source>
</evidence>
<dbReference type="Gene3D" id="3.30.2080.10">
    <property type="entry name" value="GH92 mannosidase domain"/>
    <property type="match status" value="1"/>
</dbReference>
<dbReference type="GO" id="GO:0000224">
    <property type="term" value="F:peptide-N4-(N-acetyl-beta-glucosaminyl)asparagine amidase activity"/>
    <property type="evidence" value="ECO:0007669"/>
    <property type="project" value="TreeGrafter"/>
</dbReference>
<dbReference type="GO" id="GO:0006516">
    <property type="term" value="P:glycoprotein catabolic process"/>
    <property type="evidence" value="ECO:0007669"/>
    <property type="project" value="TreeGrafter"/>
</dbReference>
<gene>
    <name evidence="4" type="ORF">SAMN05216266_1184</name>
</gene>
<accession>A0A1I1BVI7</accession>
<dbReference type="InterPro" id="IPR005887">
    <property type="entry name" value="GH92_a_mannosidase_put"/>
</dbReference>
<feature type="domain" description="Glycosyl hydrolase family 92 N-terminal" evidence="3">
    <location>
        <begin position="197"/>
        <end position="414"/>
    </location>
</feature>
<dbReference type="Gene3D" id="2.60.120.260">
    <property type="entry name" value="Galactose-binding domain-like"/>
    <property type="match status" value="1"/>
</dbReference>
<sequence length="1086" mass="118928">MTATESDFFCSFEDGEPRPGTGSRLRVHVGSGPVRAPAARTGAGFTGTRALHYATSAAGQARAGLFAVDIAVAEDSELSYVVFPELTGWPSYRSTFVAVDLEFDDGSTLAELSPTDQYGFGLTAAAQGSAKSLSVDQWNLVRCRIGAVAAGRSIRAIVLTTDAPEGDHELTGWLDDLRIAPARPSPDGPAAVDHIRTTRGSHSSRQFSRGNTFPATAVPHGFNFWTPVTDAGSLDWIYEYHRANTTQNLPALQAFAVSHQPSPWMGDRHTFQIMPGSGPVTHGRRSRAQTFFHSDETDRPHHYAVRFTSGIETELVPTDHAAMLRVTFPDGKGWLLFDNARNRGGLRVDPTTGTMSGHTWVRSRLSAGARRMYVYGTVDRPATGGGRIRRPWWRTVTGYLAFDSPVVTLRIATSLLSLRQARDNLDLELPASVTFDEVKDRARQQWQDILGRFEIEGASQDQRQTFYANLYRLFLYPNSAYENTGDAQHPVPRHASPVVRRWWPSTRKRTGAKVVDGEIYVNNGFWDTCRTTWPAYALFAPEQAGELIDGFVQHYREAGWIPRWSSPGYADLMTGTSSDVAFADAYLKGVHGFDVLGAYDAAVRNATVTPPHRGVGRKGLAESIFLGFTPTTTKEGLSWALDGCVNDFGLANWSQTLYEQADPGDPRRAEFRDNAEYFRNRALHYAHHFDSRTGFFRGRTADGNWREPAEHYDPAHWGPDYTETNGWNTAFTVPHDGQGLAALHGGRAALAAKLDRFFSTPERGGKPGDYGAVIHEMSEARAVRMGQYGHSNQPSHHIPYMYNFAGQPAKTQEKVREVLSRLYLGSELGQGYPGDEDNGEMSAWYIFSALGFYPLAVGSAQYAIGSPLFTKATVHLPGGKDLVINAPENNADNIYVQGLKVNGEPHTSTSIPHTVLAEGAVLDFEMGPEPSSWGTGEEDVPPSLTTGEWPSPLADVVATVHCSDGTDPVALVDDTTATEARFSVPDPVIEATIDGQVTPVRMYTLTSGGQDADPRSWVLEGSPDGTTWTVLDERVGQSFGLRRQTRAFGIAEPVTVRHYRLRVTATAGPRLCLAQLELLAEPVGPS</sequence>
<dbReference type="Gene3D" id="1.20.1610.10">
    <property type="entry name" value="alpha-1,2-mannosidases domains"/>
    <property type="match status" value="1"/>
</dbReference>
<dbReference type="Pfam" id="PF07971">
    <property type="entry name" value="Glyco_hydro_92"/>
    <property type="match status" value="1"/>
</dbReference>
<dbReference type="OrthoDB" id="9804511at2"/>
<dbReference type="InterPro" id="IPR050883">
    <property type="entry name" value="PNGase"/>
</dbReference>
<dbReference type="InterPro" id="IPR041371">
    <property type="entry name" value="GH92_N"/>
</dbReference>
<dbReference type="RefSeq" id="WP_091676131.1">
    <property type="nucleotide sequence ID" value="NZ_FOKG01000018.1"/>
</dbReference>
<evidence type="ECO:0000256" key="1">
    <source>
        <dbReference type="SAM" id="MobiDB-lite"/>
    </source>
</evidence>
<dbReference type="SUPFAM" id="SSF48208">
    <property type="entry name" value="Six-hairpin glycosidases"/>
    <property type="match status" value="1"/>
</dbReference>
<dbReference type="InterPro" id="IPR014718">
    <property type="entry name" value="GH-type_carb-bd"/>
</dbReference>
<dbReference type="STRING" id="490629.SAMN05216266_1184"/>
<dbReference type="GO" id="GO:0005829">
    <property type="term" value="C:cytosol"/>
    <property type="evidence" value="ECO:0007669"/>
    <property type="project" value="TreeGrafter"/>
</dbReference>
<dbReference type="NCBIfam" id="TIGR01180">
    <property type="entry name" value="aman2_put"/>
    <property type="match status" value="1"/>
</dbReference>
<organism evidence="4 5">
    <name type="scientific">Amycolatopsis marina</name>
    <dbReference type="NCBI Taxonomy" id="490629"/>
    <lineage>
        <taxon>Bacteria</taxon>
        <taxon>Bacillati</taxon>
        <taxon>Actinomycetota</taxon>
        <taxon>Actinomycetes</taxon>
        <taxon>Pseudonocardiales</taxon>
        <taxon>Pseudonocardiaceae</taxon>
        <taxon>Amycolatopsis</taxon>
    </lineage>
</organism>
<keyword evidence="5" id="KW-1185">Reference proteome</keyword>
<dbReference type="Pfam" id="PF17678">
    <property type="entry name" value="Glyco_hydro_92N"/>
    <property type="match status" value="1"/>
</dbReference>
<dbReference type="GO" id="GO:0030246">
    <property type="term" value="F:carbohydrate binding"/>
    <property type="evidence" value="ECO:0007669"/>
    <property type="project" value="InterPro"/>
</dbReference>
<evidence type="ECO:0000259" key="2">
    <source>
        <dbReference type="Pfam" id="PF07971"/>
    </source>
</evidence>
<dbReference type="PANTHER" id="PTHR12143:SF43">
    <property type="entry name" value="PUTATIVE-RELATED"/>
    <property type="match status" value="1"/>
</dbReference>
<dbReference type="Proteomes" id="UP000243799">
    <property type="component" value="Unassembled WGS sequence"/>
</dbReference>
<dbReference type="FunFam" id="1.20.1050.60:FF:000001">
    <property type="entry name" value="Putative alpha-1,2-mannosidase"/>
    <property type="match status" value="1"/>
</dbReference>
<dbReference type="FunFam" id="3.30.2080.10:FF:000001">
    <property type="entry name" value="Alpha-1,2-mannosidase subfamily"/>
    <property type="match status" value="1"/>
</dbReference>
<dbReference type="InterPro" id="IPR012939">
    <property type="entry name" value="Glyco_hydro_92"/>
</dbReference>
<evidence type="ECO:0000259" key="3">
    <source>
        <dbReference type="Pfam" id="PF17678"/>
    </source>
</evidence>
<feature type="region of interest" description="Disordered" evidence="1">
    <location>
        <begin position="1"/>
        <end position="22"/>
    </location>
</feature>
<feature type="domain" description="Glycosyl hydrolase family 92" evidence="2">
    <location>
        <begin position="420"/>
        <end position="928"/>
    </location>
</feature>
<dbReference type="SUPFAM" id="SSF49785">
    <property type="entry name" value="Galactose-binding domain-like"/>
    <property type="match status" value="1"/>
</dbReference>
<dbReference type="PANTHER" id="PTHR12143">
    <property type="entry name" value="PEPTIDE N-GLYCANASE PNGASE -RELATED"/>
    <property type="match status" value="1"/>
</dbReference>
<name>A0A1I1BVI7_9PSEU</name>
<protein>
    <submittedName>
        <fullName evidence="4">Alpha-1,2-mannosidase, putative</fullName>
    </submittedName>
</protein>
<dbReference type="Gene3D" id="2.70.98.10">
    <property type="match status" value="1"/>
</dbReference>
<dbReference type="GO" id="GO:0005975">
    <property type="term" value="P:carbohydrate metabolic process"/>
    <property type="evidence" value="ECO:0007669"/>
    <property type="project" value="InterPro"/>
</dbReference>
<evidence type="ECO:0000313" key="5">
    <source>
        <dbReference type="Proteomes" id="UP000243799"/>
    </source>
</evidence>